<keyword evidence="1" id="KW-1133">Transmembrane helix</keyword>
<feature type="transmembrane region" description="Helical" evidence="1">
    <location>
        <begin position="146"/>
        <end position="164"/>
    </location>
</feature>
<dbReference type="AlphaFoldDB" id="A0A1M5R8S7"/>
<dbReference type="STRING" id="1070870.SAMN05444351_4344"/>
<dbReference type="EMBL" id="FQVX01000005">
    <property type="protein sequence ID" value="SHH22469.1"/>
    <property type="molecule type" value="Genomic_DNA"/>
</dbReference>
<dbReference type="SUPFAM" id="SSF56524">
    <property type="entry name" value="Oxidoreductase molybdopterin-binding domain"/>
    <property type="match status" value="1"/>
</dbReference>
<dbReference type="InterPro" id="IPR036374">
    <property type="entry name" value="OxRdtase_Mopterin-bd_sf"/>
</dbReference>
<protein>
    <submittedName>
        <fullName evidence="3">Oxidoreductase molybdopterin binding domain-containing protein</fullName>
    </submittedName>
</protein>
<evidence type="ECO:0000259" key="2">
    <source>
        <dbReference type="Pfam" id="PF00174"/>
    </source>
</evidence>
<dbReference type="Proteomes" id="UP000184471">
    <property type="component" value="Unassembled WGS sequence"/>
</dbReference>
<feature type="transmembrane region" description="Helical" evidence="1">
    <location>
        <begin position="80"/>
        <end position="102"/>
    </location>
</feature>
<dbReference type="RefSeq" id="WP_073422437.1">
    <property type="nucleotide sequence ID" value="NZ_FQVX01000005.1"/>
</dbReference>
<feature type="transmembrane region" description="Helical" evidence="1">
    <location>
        <begin position="114"/>
        <end position="134"/>
    </location>
</feature>
<dbReference type="Pfam" id="PF00174">
    <property type="entry name" value="Oxidored_molyb"/>
    <property type="match status" value="1"/>
</dbReference>
<feature type="domain" description="Oxidoreductase molybdopterin-binding" evidence="2">
    <location>
        <begin position="233"/>
        <end position="334"/>
    </location>
</feature>
<name>A0A1M5R8S7_9ACTN</name>
<keyword evidence="4" id="KW-1185">Reference proteome</keyword>
<evidence type="ECO:0000313" key="4">
    <source>
        <dbReference type="Proteomes" id="UP000184471"/>
    </source>
</evidence>
<evidence type="ECO:0000313" key="3">
    <source>
        <dbReference type="EMBL" id="SHH22469.1"/>
    </source>
</evidence>
<accession>A0A1M5R8S7</accession>
<keyword evidence="1" id="KW-0472">Membrane</keyword>
<dbReference type="OrthoDB" id="5241952at2"/>
<evidence type="ECO:0000256" key="1">
    <source>
        <dbReference type="SAM" id="Phobius"/>
    </source>
</evidence>
<dbReference type="InterPro" id="IPR000572">
    <property type="entry name" value="OxRdtase_Mopterin-bd_dom"/>
</dbReference>
<dbReference type="Gene3D" id="3.90.420.10">
    <property type="entry name" value="Oxidoreductase, molybdopterin-binding domain"/>
    <property type="match status" value="1"/>
</dbReference>
<gene>
    <name evidence="3" type="ORF">SAMN05444351_4344</name>
</gene>
<proteinExistence type="predicted"/>
<feature type="transmembrane region" description="Helical" evidence="1">
    <location>
        <begin position="42"/>
        <end position="59"/>
    </location>
</feature>
<organism evidence="3 4">
    <name type="scientific">Geodermatophilus nigrescens</name>
    <dbReference type="NCBI Taxonomy" id="1070870"/>
    <lineage>
        <taxon>Bacteria</taxon>
        <taxon>Bacillati</taxon>
        <taxon>Actinomycetota</taxon>
        <taxon>Actinomycetes</taxon>
        <taxon>Geodermatophilales</taxon>
        <taxon>Geodermatophilaceae</taxon>
        <taxon>Geodermatophilus</taxon>
    </lineage>
</organism>
<sequence length="344" mass="35753">MPAAAWTRRAGRRTNLGLLVLLALAGVTGLLAFGVGTPLPSRVVAVAHGAAGLGLLLLVPWKSVVVRRSRARTRGRRDPAVAWALAGLTALTVATGVLHGVAGTTVGGVGVLQVHVAAGVATGLLVVLHAVGSRQRPRRTDASRRALLQTGGLAAGSLALWAGLEGVLRLIGAPGARRRATGSHERGSGDPAAMPVTQWFTDAVPDEPGRTLDLVAGGRTTALRVAALDRGDTVTAVLDCTGGWYAEQEWRGVRLDRLLAGTGLPPGGSVDVVSVTGYRRRLPLADAGSLLLATHCAGERLSAGHGAPVRLVAPGRRGYWWVKWVARVEVVDAPWWLQPPVPLQ</sequence>
<reference evidence="3 4" key="1">
    <citation type="submission" date="2016-11" db="EMBL/GenBank/DDBJ databases">
        <authorList>
            <person name="Jaros S."/>
            <person name="Januszkiewicz K."/>
            <person name="Wedrychowicz H."/>
        </authorList>
    </citation>
    <scope>NUCLEOTIDE SEQUENCE [LARGE SCALE GENOMIC DNA]</scope>
    <source>
        <strain evidence="3 4">DSM 45408</strain>
    </source>
</reference>
<keyword evidence="1" id="KW-0812">Transmembrane</keyword>